<evidence type="ECO:0000256" key="6">
    <source>
        <dbReference type="ARBA" id="ARBA00023136"/>
    </source>
</evidence>
<feature type="transmembrane region" description="Helical" evidence="7">
    <location>
        <begin position="114"/>
        <end position="135"/>
    </location>
</feature>
<keyword evidence="3" id="KW-1003">Cell membrane</keyword>
<keyword evidence="5 7" id="KW-1133">Transmembrane helix</keyword>
<keyword evidence="4 7" id="KW-0812">Transmembrane</keyword>
<gene>
    <name evidence="9" type="ORF">HW115_00595</name>
</gene>
<dbReference type="PANTHER" id="PTHR30506:SF3">
    <property type="entry name" value="UPF0126 INNER MEMBRANE PROTEIN YADS-RELATED"/>
    <property type="match status" value="1"/>
</dbReference>
<evidence type="ECO:0000256" key="4">
    <source>
        <dbReference type="ARBA" id="ARBA00022692"/>
    </source>
</evidence>
<evidence type="ECO:0000256" key="1">
    <source>
        <dbReference type="ARBA" id="ARBA00004651"/>
    </source>
</evidence>
<dbReference type="EMBL" id="JACBAZ010000001">
    <property type="protein sequence ID" value="NWK54092.1"/>
    <property type="molecule type" value="Genomic_DNA"/>
</dbReference>
<keyword evidence="6 7" id="KW-0472">Membrane</keyword>
<reference evidence="9 10" key="1">
    <citation type="submission" date="2020-07" db="EMBL/GenBank/DDBJ databases">
        <title>Roseicoccus Jingziensis gen. nov., sp. nov., isolated from coastal seawater.</title>
        <authorList>
            <person name="Feng X."/>
        </authorList>
    </citation>
    <scope>NUCLEOTIDE SEQUENCE [LARGE SCALE GENOMIC DNA]</scope>
    <source>
        <strain evidence="9 10">N1E253</strain>
    </source>
</reference>
<evidence type="ECO:0000256" key="7">
    <source>
        <dbReference type="SAM" id="Phobius"/>
    </source>
</evidence>
<dbReference type="Pfam" id="PF03458">
    <property type="entry name" value="Gly_transporter"/>
    <property type="match status" value="2"/>
</dbReference>
<protein>
    <submittedName>
        <fullName evidence="9">Trimeric intracellular cation channel family protein</fullName>
    </submittedName>
</protein>
<evidence type="ECO:0000313" key="10">
    <source>
        <dbReference type="Proteomes" id="UP000557872"/>
    </source>
</evidence>
<feature type="transmembrane region" description="Helical" evidence="7">
    <location>
        <begin position="173"/>
        <end position="192"/>
    </location>
</feature>
<feature type="transmembrane region" description="Helical" evidence="7">
    <location>
        <begin position="56"/>
        <end position="77"/>
    </location>
</feature>
<accession>A0A851GAV0</accession>
<feature type="domain" description="Glycine transporter" evidence="8">
    <location>
        <begin position="90"/>
        <end position="162"/>
    </location>
</feature>
<evidence type="ECO:0000313" key="9">
    <source>
        <dbReference type="EMBL" id="NWK54092.1"/>
    </source>
</evidence>
<evidence type="ECO:0000256" key="3">
    <source>
        <dbReference type="ARBA" id="ARBA00022475"/>
    </source>
</evidence>
<dbReference type="RefSeq" id="WP_178930637.1">
    <property type="nucleotide sequence ID" value="NZ_JACBAZ010000001.1"/>
</dbReference>
<dbReference type="PANTHER" id="PTHR30506">
    <property type="entry name" value="INNER MEMBRANE PROTEIN"/>
    <property type="match status" value="1"/>
</dbReference>
<feature type="transmembrane region" description="Helical" evidence="7">
    <location>
        <begin position="29"/>
        <end position="50"/>
    </location>
</feature>
<name>A0A851GAV0_9BACT</name>
<keyword evidence="10" id="KW-1185">Reference proteome</keyword>
<organism evidence="9 10">
    <name type="scientific">Oceaniferula marina</name>
    <dbReference type="NCBI Taxonomy" id="2748318"/>
    <lineage>
        <taxon>Bacteria</taxon>
        <taxon>Pseudomonadati</taxon>
        <taxon>Verrucomicrobiota</taxon>
        <taxon>Verrucomicrobiia</taxon>
        <taxon>Verrucomicrobiales</taxon>
        <taxon>Verrucomicrobiaceae</taxon>
        <taxon>Oceaniferula</taxon>
    </lineage>
</organism>
<dbReference type="AlphaFoldDB" id="A0A851GAV0"/>
<dbReference type="GO" id="GO:0005886">
    <property type="term" value="C:plasma membrane"/>
    <property type="evidence" value="ECO:0007669"/>
    <property type="project" value="UniProtKB-SubCell"/>
</dbReference>
<evidence type="ECO:0000256" key="2">
    <source>
        <dbReference type="ARBA" id="ARBA00008193"/>
    </source>
</evidence>
<feature type="domain" description="Glycine transporter" evidence="8">
    <location>
        <begin position="4"/>
        <end position="77"/>
    </location>
</feature>
<feature type="transmembrane region" description="Helical" evidence="7">
    <location>
        <begin position="6"/>
        <end position="22"/>
    </location>
</feature>
<feature type="transmembrane region" description="Helical" evidence="7">
    <location>
        <begin position="89"/>
        <end position="108"/>
    </location>
</feature>
<comment type="caution">
    <text evidence="9">The sequence shown here is derived from an EMBL/GenBank/DDBJ whole genome shotgun (WGS) entry which is preliminary data.</text>
</comment>
<evidence type="ECO:0000259" key="8">
    <source>
        <dbReference type="Pfam" id="PF03458"/>
    </source>
</evidence>
<sequence length="197" mass="21117">MLFYWDIAGVFIFAISGALAGRQKSMDFWGIYIMALVTSCGGGTLRSILIGDVPPFLFTQPVYLIVAAVGTLFARFFPSLWDMFSREVSVLDALGLGIFVCIGTDIALDHGLSWWAAAGLGVITATFGGVIRDVLRNEVPLIFRKEIYATAALGGSLLLMGLQSVGLGQQWCIAIATVATAVVRLLAIRYAINQSSS</sequence>
<evidence type="ECO:0000256" key="5">
    <source>
        <dbReference type="ARBA" id="ARBA00022989"/>
    </source>
</evidence>
<dbReference type="Proteomes" id="UP000557872">
    <property type="component" value="Unassembled WGS sequence"/>
</dbReference>
<comment type="subcellular location">
    <subcellularLocation>
        <location evidence="1">Cell membrane</location>
        <topology evidence="1">Multi-pass membrane protein</topology>
    </subcellularLocation>
</comment>
<comment type="similarity">
    <text evidence="2">Belongs to the UPF0126 family.</text>
</comment>
<dbReference type="InterPro" id="IPR005115">
    <property type="entry name" value="Gly_transporter"/>
</dbReference>
<feature type="transmembrane region" description="Helical" evidence="7">
    <location>
        <begin position="147"/>
        <end position="167"/>
    </location>
</feature>
<proteinExistence type="inferred from homology"/>